<dbReference type="GO" id="GO:0030672">
    <property type="term" value="C:synaptic vesicle membrane"/>
    <property type="evidence" value="ECO:0007669"/>
    <property type="project" value="TreeGrafter"/>
</dbReference>
<protein>
    <recommendedName>
        <fullName evidence="6">Synaptogyrin</fullName>
    </recommendedName>
</protein>
<evidence type="ECO:0000256" key="7">
    <source>
        <dbReference type="SAM" id="MobiDB-lite"/>
    </source>
</evidence>
<comment type="caution">
    <text evidence="9">The sequence shown here is derived from an EMBL/GenBank/DDBJ whole genome shotgun (WGS) entry which is preliminary data.</text>
</comment>
<gene>
    <name evidence="9" type="ORF">MATL_G00000360</name>
</gene>
<comment type="subcellular location">
    <subcellularLocation>
        <location evidence="1 6">Membrane</location>
        <topology evidence="1 6">Multi-pass membrane protein</topology>
    </subcellularLocation>
</comment>
<feature type="region of interest" description="Disordered" evidence="7">
    <location>
        <begin position="178"/>
        <end position="223"/>
    </location>
</feature>
<keyword evidence="3 6" id="KW-0812">Transmembrane</keyword>
<evidence type="ECO:0000313" key="10">
    <source>
        <dbReference type="Proteomes" id="UP001046870"/>
    </source>
</evidence>
<name>A0A9D3QJP9_MEGAT</name>
<evidence type="ECO:0000256" key="2">
    <source>
        <dbReference type="ARBA" id="ARBA00010252"/>
    </source>
</evidence>
<feature type="transmembrane region" description="Helical" evidence="6">
    <location>
        <begin position="145"/>
        <end position="169"/>
    </location>
</feature>
<sequence>METGTASAYGASLAGGSFDFKTFIKQPHTILRLLSWLCAIVVFACITAEGYVNTIHSSEPVCIFNGNDGACHYAVGVGVLAFLACVAFVVLDAYFPQISNAKERKHIVMADLTFSGLWAGLWFVCFCLLANQWSLSVTDEAVPASAARAAITFSLFSVPTWGLLAVFALRRYRQGVSDRSQSYPDGVQGHSTSDPSGTEDFQQPSFLPNPEPQGEGGFGPSGF</sequence>
<evidence type="ECO:0000256" key="1">
    <source>
        <dbReference type="ARBA" id="ARBA00004141"/>
    </source>
</evidence>
<feature type="compositionally biased region" description="Polar residues" evidence="7">
    <location>
        <begin position="178"/>
        <end position="206"/>
    </location>
</feature>
<dbReference type="PIRSF" id="PIRSF011282">
    <property type="entry name" value="Synaptogyrin"/>
    <property type="match status" value="1"/>
</dbReference>
<proteinExistence type="inferred from homology"/>
<dbReference type="InterPro" id="IPR008253">
    <property type="entry name" value="Marvel"/>
</dbReference>
<dbReference type="OrthoDB" id="10041611at2759"/>
<evidence type="ECO:0000256" key="5">
    <source>
        <dbReference type="ARBA" id="ARBA00023136"/>
    </source>
</evidence>
<evidence type="ECO:0000256" key="3">
    <source>
        <dbReference type="ARBA" id="ARBA00022692"/>
    </source>
</evidence>
<feature type="transmembrane region" description="Helical" evidence="6">
    <location>
        <begin position="30"/>
        <end position="52"/>
    </location>
</feature>
<evidence type="ECO:0000256" key="6">
    <source>
        <dbReference type="PIRNR" id="PIRNR011282"/>
    </source>
</evidence>
<dbReference type="InterPro" id="IPR016579">
    <property type="entry name" value="Synaptogyrin"/>
</dbReference>
<feature type="transmembrane region" description="Helical" evidence="6">
    <location>
        <begin position="72"/>
        <end position="95"/>
    </location>
</feature>
<feature type="compositionally biased region" description="Gly residues" evidence="7">
    <location>
        <begin position="214"/>
        <end position="223"/>
    </location>
</feature>
<dbReference type="Pfam" id="PF01284">
    <property type="entry name" value="MARVEL"/>
    <property type="match status" value="1"/>
</dbReference>
<evidence type="ECO:0000259" key="8">
    <source>
        <dbReference type="PROSITE" id="PS51225"/>
    </source>
</evidence>
<keyword evidence="5 6" id="KW-0472">Membrane</keyword>
<dbReference type="PANTHER" id="PTHR10838">
    <property type="entry name" value="SYNAPTOGYRIN"/>
    <property type="match status" value="1"/>
</dbReference>
<keyword evidence="10" id="KW-1185">Reference proteome</keyword>
<organism evidence="9 10">
    <name type="scientific">Megalops atlanticus</name>
    <name type="common">Tarpon</name>
    <name type="synonym">Clupea gigantea</name>
    <dbReference type="NCBI Taxonomy" id="7932"/>
    <lineage>
        <taxon>Eukaryota</taxon>
        <taxon>Metazoa</taxon>
        <taxon>Chordata</taxon>
        <taxon>Craniata</taxon>
        <taxon>Vertebrata</taxon>
        <taxon>Euteleostomi</taxon>
        <taxon>Actinopterygii</taxon>
        <taxon>Neopterygii</taxon>
        <taxon>Teleostei</taxon>
        <taxon>Elopiformes</taxon>
        <taxon>Megalopidae</taxon>
        <taxon>Megalops</taxon>
    </lineage>
</organism>
<dbReference type="PROSITE" id="PS51225">
    <property type="entry name" value="MARVEL"/>
    <property type="match status" value="1"/>
</dbReference>
<dbReference type="PANTHER" id="PTHR10838:SF19">
    <property type="entry name" value="SYNAPTOGYRIN-2 LIKE PROTEIN-RELATED"/>
    <property type="match status" value="1"/>
</dbReference>
<accession>A0A9D3QJP9</accession>
<feature type="transmembrane region" description="Helical" evidence="6">
    <location>
        <begin position="107"/>
        <end position="133"/>
    </location>
</feature>
<dbReference type="EMBL" id="JAFDVH010000001">
    <property type="protein sequence ID" value="KAG7491178.1"/>
    <property type="molecule type" value="Genomic_DNA"/>
</dbReference>
<feature type="domain" description="MARVEL" evidence="8">
    <location>
        <begin position="23"/>
        <end position="173"/>
    </location>
</feature>
<dbReference type="AlphaFoldDB" id="A0A9D3QJP9"/>
<keyword evidence="4 6" id="KW-1133">Transmembrane helix</keyword>
<reference evidence="9" key="1">
    <citation type="submission" date="2021-01" db="EMBL/GenBank/DDBJ databases">
        <authorList>
            <person name="Zahm M."/>
            <person name="Roques C."/>
            <person name="Cabau C."/>
            <person name="Klopp C."/>
            <person name="Donnadieu C."/>
            <person name="Jouanno E."/>
            <person name="Lampietro C."/>
            <person name="Louis A."/>
            <person name="Herpin A."/>
            <person name="Echchiki A."/>
            <person name="Berthelot C."/>
            <person name="Parey E."/>
            <person name="Roest-Crollius H."/>
            <person name="Braasch I."/>
            <person name="Postlethwait J."/>
            <person name="Bobe J."/>
            <person name="Montfort J."/>
            <person name="Bouchez O."/>
            <person name="Begum T."/>
            <person name="Mejri S."/>
            <person name="Adams A."/>
            <person name="Chen W.-J."/>
            <person name="Guiguen Y."/>
        </authorList>
    </citation>
    <scope>NUCLEOTIDE SEQUENCE</scope>
    <source>
        <strain evidence="9">YG-15Mar2019-1</strain>
        <tissue evidence="9">Brain</tissue>
    </source>
</reference>
<comment type="similarity">
    <text evidence="2 6">Belongs to the synaptogyrin family.</text>
</comment>
<dbReference type="GO" id="GO:0031594">
    <property type="term" value="C:neuromuscular junction"/>
    <property type="evidence" value="ECO:0007669"/>
    <property type="project" value="TreeGrafter"/>
</dbReference>
<evidence type="ECO:0000313" key="9">
    <source>
        <dbReference type="EMBL" id="KAG7491178.1"/>
    </source>
</evidence>
<dbReference type="Proteomes" id="UP001046870">
    <property type="component" value="Chromosome 1"/>
</dbReference>
<evidence type="ECO:0000256" key="4">
    <source>
        <dbReference type="ARBA" id="ARBA00022989"/>
    </source>
</evidence>